<evidence type="ECO:0000256" key="2">
    <source>
        <dbReference type="ARBA" id="ARBA00022490"/>
    </source>
</evidence>
<dbReference type="InterPro" id="IPR036390">
    <property type="entry name" value="WH_DNA-bd_sf"/>
</dbReference>
<name>A0A087M1E0_9HYPH</name>
<evidence type="ECO:0000256" key="1">
    <source>
        <dbReference type="ARBA" id="ARBA00004496"/>
    </source>
</evidence>
<dbReference type="InterPro" id="IPR055166">
    <property type="entry name" value="Transc_reg_Sar_Rot_HTH"/>
</dbReference>
<dbReference type="GO" id="GO:0005737">
    <property type="term" value="C:cytoplasm"/>
    <property type="evidence" value="ECO:0007669"/>
    <property type="project" value="UniProtKB-SubCell"/>
</dbReference>
<dbReference type="PANTHER" id="PTHR33164">
    <property type="entry name" value="TRANSCRIPTIONAL REGULATOR, MARR FAMILY"/>
    <property type="match status" value="1"/>
</dbReference>
<sequence>MSVNSLSPEEIAEQMTLDHMICFAAYSASQAMNRFYRPILDEMGLTYPQFIVMMVLWEEGQTTMKALSDRLILESNTLTPLVKKLEAAGLVTRARNRQDERLLDIAATEKGMALKRRGCMAPVELAAATGETLEGVIELQQRLANLRNKLNAKAG</sequence>
<dbReference type="GO" id="GO:0003677">
    <property type="term" value="F:DNA binding"/>
    <property type="evidence" value="ECO:0007669"/>
    <property type="project" value="UniProtKB-KW"/>
</dbReference>
<keyword evidence="2" id="KW-0963">Cytoplasm</keyword>
<reference evidence="7 8" key="1">
    <citation type="submission" date="2014-08" db="EMBL/GenBank/DDBJ databases">
        <authorList>
            <person name="Hassan Y.I."/>
            <person name="Lepp D."/>
            <person name="Zhou T."/>
        </authorList>
    </citation>
    <scope>NUCLEOTIDE SEQUENCE [LARGE SCALE GENOMIC DNA]</scope>
    <source>
        <strain evidence="7 8">IFO13584</strain>
    </source>
</reference>
<dbReference type="RefSeq" id="WP_035083550.1">
    <property type="nucleotide sequence ID" value="NZ_JQGC01000011.1"/>
</dbReference>
<evidence type="ECO:0000256" key="5">
    <source>
        <dbReference type="ARBA" id="ARBA00023163"/>
    </source>
</evidence>
<keyword evidence="5" id="KW-0804">Transcription</keyword>
<dbReference type="PANTHER" id="PTHR33164:SF5">
    <property type="entry name" value="ORGANIC HYDROPEROXIDE RESISTANCE TRANSCRIPTIONAL REGULATOR"/>
    <property type="match status" value="1"/>
</dbReference>
<dbReference type="InterPro" id="IPR036388">
    <property type="entry name" value="WH-like_DNA-bd_sf"/>
</dbReference>
<accession>A0A087M1E0</accession>
<dbReference type="GO" id="GO:0003700">
    <property type="term" value="F:DNA-binding transcription factor activity"/>
    <property type="evidence" value="ECO:0007669"/>
    <property type="project" value="InterPro"/>
</dbReference>
<evidence type="ECO:0000256" key="4">
    <source>
        <dbReference type="ARBA" id="ARBA00023125"/>
    </source>
</evidence>
<evidence type="ECO:0000259" key="6">
    <source>
        <dbReference type="PROSITE" id="PS50995"/>
    </source>
</evidence>
<evidence type="ECO:0000313" key="7">
    <source>
        <dbReference type="EMBL" id="KFL30693.1"/>
    </source>
</evidence>
<dbReference type="InterPro" id="IPR000835">
    <property type="entry name" value="HTH_MarR-typ"/>
</dbReference>
<proteinExistence type="predicted"/>
<dbReference type="STRING" id="46914.JP75_13205"/>
<protein>
    <recommendedName>
        <fullName evidence="6">HTH marR-type domain-containing protein</fullName>
    </recommendedName>
</protein>
<dbReference type="InterPro" id="IPR039422">
    <property type="entry name" value="MarR/SlyA-like"/>
</dbReference>
<dbReference type="PROSITE" id="PS50995">
    <property type="entry name" value="HTH_MARR_2"/>
    <property type="match status" value="1"/>
</dbReference>
<dbReference type="SUPFAM" id="SSF46785">
    <property type="entry name" value="Winged helix' DNA-binding domain"/>
    <property type="match status" value="1"/>
</dbReference>
<feature type="domain" description="HTH marR-type" evidence="6">
    <location>
        <begin position="18"/>
        <end position="145"/>
    </location>
</feature>
<dbReference type="EMBL" id="JQGC01000011">
    <property type="protein sequence ID" value="KFL30693.1"/>
    <property type="molecule type" value="Genomic_DNA"/>
</dbReference>
<dbReference type="Gene3D" id="1.10.10.10">
    <property type="entry name" value="Winged helix-like DNA-binding domain superfamily/Winged helix DNA-binding domain"/>
    <property type="match status" value="1"/>
</dbReference>
<dbReference type="Pfam" id="PF22381">
    <property type="entry name" value="Staph_reg_Sar_Rot"/>
    <property type="match status" value="1"/>
</dbReference>
<gene>
    <name evidence="7" type="ORF">JP75_13205</name>
</gene>
<dbReference type="SMART" id="SM00347">
    <property type="entry name" value="HTH_MARR"/>
    <property type="match status" value="1"/>
</dbReference>
<organism evidence="7 8">
    <name type="scientific">Devosia riboflavina</name>
    <dbReference type="NCBI Taxonomy" id="46914"/>
    <lineage>
        <taxon>Bacteria</taxon>
        <taxon>Pseudomonadati</taxon>
        <taxon>Pseudomonadota</taxon>
        <taxon>Alphaproteobacteria</taxon>
        <taxon>Hyphomicrobiales</taxon>
        <taxon>Devosiaceae</taxon>
        <taxon>Devosia</taxon>
    </lineage>
</organism>
<dbReference type="OrthoDB" id="9806864at2"/>
<evidence type="ECO:0000256" key="3">
    <source>
        <dbReference type="ARBA" id="ARBA00023015"/>
    </source>
</evidence>
<comment type="caution">
    <text evidence="7">The sequence shown here is derived from an EMBL/GenBank/DDBJ whole genome shotgun (WGS) entry which is preliminary data.</text>
</comment>
<comment type="subcellular location">
    <subcellularLocation>
        <location evidence="1">Cytoplasm</location>
    </subcellularLocation>
</comment>
<keyword evidence="4" id="KW-0238">DNA-binding</keyword>
<dbReference type="FunFam" id="1.10.10.10:FF:000163">
    <property type="entry name" value="MarR family transcriptional regulator"/>
    <property type="match status" value="1"/>
</dbReference>
<keyword evidence="3" id="KW-0805">Transcription regulation</keyword>
<keyword evidence="8" id="KW-1185">Reference proteome</keyword>
<dbReference type="Proteomes" id="UP000028981">
    <property type="component" value="Unassembled WGS sequence"/>
</dbReference>
<dbReference type="AlphaFoldDB" id="A0A087M1E0"/>
<dbReference type="GO" id="GO:0006950">
    <property type="term" value="P:response to stress"/>
    <property type="evidence" value="ECO:0007669"/>
    <property type="project" value="TreeGrafter"/>
</dbReference>
<evidence type="ECO:0000313" key="8">
    <source>
        <dbReference type="Proteomes" id="UP000028981"/>
    </source>
</evidence>